<accession>A0A6C1C0W3</accession>
<dbReference type="InterPro" id="IPR004360">
    <property type="entry name" value="Glyas_Fos-R_dOase_dom"/>
</dbReference>
<reference evidence="1 2" key="1">
    <citation type="submission" date="2018-10" db="EMBL/GenBank/DDBJ databases">
        <title>Isolation of pseudouridimycin from Streptomyces albus DSM 40763.</title>
        <authorList>
            <person name="Rosenqvist P."/>
            <person name="Metsae-Ketelae M."/>
            <person name="Virta P."/>
        </authorList>
    </citation>
    <scope>NUCLEOTIDE SEQUENCE [LARGE SCALE GENOMIC DNA]</scope>
    <source>
        <strain evidence="1 2">DSM 40763</strain>
    </source>
</reference>
<dbReference type="InterPro" id="IPR029068">
    <property type="entry name" value="Glyas_Bleomycin-R_OHBP_Dase"/>
</dbReference>
<dbReference type="SUPFAM" id="SSF54593">
    <property type="entry name" value="Glyoxalase/Bleomycin resistance protein/Dihydroxybiphenyl dioxygenase"/>
    <property type="match status" value="1"/>
</dbReference>
<dbReference type="RefSeq" id="WP_135566607.1">
    <property type="nucleotide sequence ID" value="NZ_CP048875.1"/>
</dbReference>
<evidence type="ECO:0000313" key="2">
    <source>
        <dbReference type="Proteomes" id="UP000298111"/>
    </source>
</evidence>
<dbReference type="Pfam" id="PF00903">
    <property type="entry name" value="Glyoxalase"/>
    <property type="match status" value="1"/>
</dbReference>
<comment type="caution">
    <text evidence="1">The sequence shown here is derived from an EMBL/GenBank/DDBJ whole genome shotgun (WGS) entry which is preliminary data.</text>
</comment>
<dbReference type="Proteomes" id="UP000298111">
    <property type="component" value="Unassembled WGS sequence"/>
</dbReference>
<evidence type="ECO:0000313" key="1">
    <source>
        <dbReference type="EMBL" id="TGG89690.1"/>
    </source>
</evidence>
<dbReference type="InterPro" id="IPR037523">
    <property type="entry name" value="VOC_core"/>
</dbReference>
<dbReference type="PANTHER" id="PTHR36503">
    <property type="entry name" value="BLR2520 PROTEIN"/>
    <property type="match status" value="1"/>
</dbReference>
<dbReference type="EMBL" id="RCIY01000002">
    <property type="protein sequence ID" value="TGG89690.1"/>
    <property type="molecule type" value="Genomic_DNA"/>
</dbReference>
<dbReference type="PROSITE" id="PS51819">
    <property type="entry name" value="VOC"/>
    <property type="match status" value="1"/>
</dbReference>
<protein>
    <submittedName>
        <fullName evidence="1">VOC family protein</fullName>
    </submittedName>
</protein>
<proteinExistence type="predicted"/>
<organism evidence="1 2">
    <name type="scientific">Streptomyces albus</name>
    <dbReference type="NCBI Taxonomy" id="1888"/>
    <lineage>
        <taxon>Bacteria</taxon>
        <taxon>Bacillati</taxon>
        <taxon>Actinomycetota</taxon>
        <taxon>Actinomycetes</taxon>
        <taxon>Kitasatosporales</taxon>
        <taxon>Streptomycetaceae</taxon>
        <taxon>Streptomyces</taxon>
    </lineage>
</organism>
<dbReference type="Gene3D" id="3.10.180.10">
    <property type="entry name" value="2,3-Dihydroxybiphenyl 1,2-Dioxygenase, domain 1"/>
    <property type="match status" value="1"/>
</dbReference>
<name>A0A6C1C0W3_9ACTN</name>
<dbReference type="PANTHER" id="PTHR36503:SF3">
    <property type="entry name" value="BLR0126 PROTEIN"/>
    <property type="match status" value="1"/>
</dbReference>
<dbReference type="GeneID" id="75184356"/>
<dbReference type="AlphaFoldDB" id="A0A6C1C0W3"/>
<sequence length="177" mass="18865">MRARAVRMWATGTAGAAALTVGLVAGAPSGAGAVSPTSARPTVQEAPRYGQPTLYTENIDEMLDFYHEAFGFRVDYRFPEQGPAVFGTVSLGDSYYLTFSTYDVIKDSTPLKRIGPSKRKQSEIAVLAPDVDAAYTKAKAAGARGLMTPKDQPWGERSAYVSDPAGNLVQISTHNGS</sequence>
<gene>
    <name evidence="1" type="ORF">D8771_02025</name>
</gene>